<dbReference type="PANTHER" id="PTHR35801:SF1">
    <property type="entry name" value="PHOSPHOSERINE PHOSPHATASE RSBX"/>
    <property type="match status" value="1"/>
</dbReference>
<dbReference type="InterPro" id="IPR036890">
    <property type="entry name" value="HATPase_C_sf"/>
</dbReference>
<dbReference type="InterPro" id="IPR003594">
    <property type="entry name" value="HATPase_dom"/>
</dbReference>
<dbReference type="Gene3D" id="3.60.40.10">
    <property type="entry name" value="PPM-type phosphatase domain"/>
    <property type="match status" value="1"/>
</dbReference>
<evidence type="ECO:0000313" key="2">
    <source>
        <dbReference type="EMBL" id="XBO37375.1"/>
    </source>
</evidence>
<dbReference type="InterPro" id="IPR036457">
    <property type="entry name" value="PPM-type-like_dom_sf"/>
</dbReference>
<proteinExistence type="predicted"/>
<dbReference type="InterPro" id="IPR039248">
    <property type="entry name" value="Ptase_RsbX"/>
</dbReference>
<evidence type="ECO:0000259" key="1">
    <source>
        <dbReference type="SMART" id="SM00331"/>
    </source>
</evidence>
<organism evidence="2">
    <name type="scientific">Alsobacter sp. KACC 23698</name>
    <dbReference type="NCBI Taxonomy" id="3149229"/>
    <lineage>
        <taxon>Bacteria</taxon>
        <taxon>Pseudomonadati</taxon>
        <taxon>Pseudomonadota</taxon>
        <taxon>Alphaproteobacteria</taxon>
        <taxon>Hyphomicrobiales</taxon>
        <taxon>Alsobacteraceae</taxon>
        <taxon>Alsobacter</taxon>
    </lineage>
</organism>
<sequence length="341" mass="34872">MATQAISVSEASQVSEVRRAATALAQRVGFSEVDSGRAAIVATELATNLIKHGGGGSVLASLFSEQGREGVELIAVDRGPGMRDVSACRRDGHSSSGSAGQGLGAIERLSQFSDIASWPGLGTVVVARLEKSSSAGQAASTADSRMCWGAISTPKPGEEACGDAFSIASFRDGQPAILVADGLGHGAAAAEASTAAVRLFAGAAGKDSDPVDSLARIHDGLRATRGAAIAVAYVDLGRDRVLFGGIGNIAGAIASPGDVRRMVSHNGTAGLMARRVQAFEYVLPAGGHLILHSDGLSTNWSLDRYPGILAAHPSVIAAVLWRDQNRGRDDATVLVARARPS</sequence>
<accession>A0AAU7JAZ9</accession>
<keyword evidence="2" id="KW-0547">Nucleotide-binding</keyword>
<dbReference type="EMBL" id="CP157484">
    <property type="protein sequence ID" value="XBO37375.1"/>
    <property type="molecule type" value="Genomic_DNA"/>
</dbReference>
<dbReference type="SMART" id="SM00331">
    <property type="entry name" value="PP2C_SIG"/>
    <property type="match status" value="1"/>
</dbReference>
<dbReference type="Pfam" id="PF07228">
    <property type="entry name" value="SpoIIE"/>
    <property type="match status" value="1"/>
</dbReference>
<dbReference type="Gene3D" id="3.30.565.10">
    <property type="entry name" value="Histidine kinase-like ATPase, C-terminal domain"/>
    <property type="match status" value="1"/>
</dbReference>
<reference evidence="2" key="1">
    <citation type="submission" date="2024-05" db="EMBL/GenBank/DDBJ databases">
        <authorList>
            <person name="Kim S."/>
            <person name="Heo J."/>
            <person name="Choi H."/>
            <person name="Choi Y."/>
            <person name="Kwon S.-W."/>
            <person name="Kim Y."/>
        </authorList>
    </citation>
    <scope>NUCLEOTIDE SEQUENCE</scope>
    <source>
        <strain evidence="2">KACC 23698</strain>
    </source>
</reference>
<protein>
    <submittedName>
        <fullName evidence="2">ATP-binding SpoIIE family protein phosphatase</fullName>
    </submittedName>
</protein>
<name>A0AAU7JAZ9_9HYPH</name>
<dbReference type="AlphaFoldDB" id="A0AAU7JAZ9"/>
<dbReference type="PANTHER" id="PTHR35801">
    <property type="entry name" value="PHOSPHOSERINE PHOSPHATASE RSBX"/>
    <property type="match status" value="1"/>
</dbReference>
<dbReference type="GO" id="GO:0005524">
    <property type="term" value="F:ATP binding"/>
    <property type="evidence" value="ECO:0007669"/>
    <property type="project" value="UniProtKB-KW"/>
</dbReference>
<dbReference type="SUPFAM" id="SSF55874">
    <property type="entry name" value="ATPase domain of HSP90 chaperone/DNA topoisomerase II/histidine kinase"/>
    <property type="match status" value="1"/>
</dbReference>
<feature type="domain" description="PPM-type phosphatase" evidence="1">
    <location>
        <begin position="145"/>
        <end position="338"/>
    </location>
</feature>
<dbReference type="RefSeq" id="WP_406854195.1">
    <property type="nucleotide sequence ID" value="NZ_CP157484.1"/>
</dbReference>
<keyword evidence="2" id="KW-0067">ATP-binding</keyword>
<dbReference type="Pfam" id="PF13581">
    <property type="entry name" value="HATPase_c_2"/>
    <property type="match status" value="1"/>
</dbReference>
<dbReference type="SUPFAM" id="SSF81606">
    <property type="entry name" value="PP2C-like"/>
    <property type="match status" value="1"/>
</dbReference>
<gene>
    <name evidence="2" type="ORF">ABEG18_16765</name>
</gene>
<dbReference type="InterPro" id="IPR001932">
    <property type="entry name" value="PPM-type_phosphatase-like_dom"/>
</dbReference>
<dbReference type="CDD" id="cd16934">
    <property type="entry name" value="HATPase_RsbT-like"/>
    <property type="match status" value="1"/>
</dbReference>